<sequence>MSVDSASGVTVPEPVPAGVVLRPPDSSVRRNQRLLARLGWLYSAPALLLVAAVTIFPIVFSVVMSLSHVTVSGSGFALGGFTGSNYSAMFGAQLWRYALEFTLAYTFGTVLVEIVLGTLVALVLERLTIARGWLMALLLIPWAMVTVISAELWDYIYNGVYGVGTSILHDLGMQQPNLLGTPTAAIISMAAADIWKTTPFVSIIVVSGLVMLPVELTEAARIDGANGWQIFWRVTLPQLRPTLALAVLFRILQAFGLFDLPYVLTGGGPGNKTESLALLGWQTMFSDLDFGPGAAVAVSTAALTLIGCLLFLKVFRSQVGKEEL</sequence>
<evidence type="ECO:0000256" key="2">
    <source>
        <dbReference type="ARBA" id="ARBA00022448"/>
    </source>
</evidence>
<evidence type="ECO:0000256" key="4">
    <source>
        <dbReference type="ARBA" id="ARBA00022692"/>
    </source>
</evidence>
<dbReference type="PANTHER" id="PTHR43005:SF1">
    <property type="entry name" value="SPERMIDINE_PUTRESCINE TRANSPORT SYSTEM PERMEASE PROTEIN"/>
    <property type="match status" value="1"/>
</dbReference>
<feature type="transmembrane region" description="Helical" evidence="7">
    <location>
        <begin position="243"/>
        <end position="264"/>
    </location>
</feature>
<feature type="transmembrane region" description="Helical" evidence="7">
    <location>
        <begin position="133"/>
        <end position="153"/>
    </location>
</feature>
<accession>A0ABT1Q4P7</accession>
<keyword evidence="3" id="KW-1003">Cell membrane</keyword>
<feature type="transmembrane region" description="Helical" evidence="7">
    <location>
        <begin position="39"/>
        <end position="64"/>
    </location>
</feature>
<comment type="subcellular location">
    <subcellularLocation>
        <location evidence="1 7">Cell membrane</location>
        <topology evidence="1 7">Multi-pass membrane protein</topology>
    </subcellularLocation>
</comment>
<name>A0ABT1Q4P7_9ACTN</name>
<keyword evidence="6 7" id="KW-0472">Membrane</keyword>
<reference evidence="9" key="1">
    <citation type="submission" date="2022-06" db="EMBL/GenBank/DDBJ databases">
        <title>Draft genome sequence of Streptomyces sp. RB6PN25 isolated from peat swamp forest in Thailand.</title>
        <authorList>
            <person name="Duangmal K."/>
            <person name="Klaysubun C."/>
        </authorList>
    </citation>
    <scope>NUCLEOTIDE SEQUENCE</scope>
    <source>
        <strain evidence="9">RB6PN25</strain>
    </source>
</reference>
<evidence type="ECO:0000256" key="5">
    <source>
        <dbReference type="ARBA" id="ARBA00022989"/>
    </source>
</evidence>
<evidence type="ECO:0000256" key="1">
    <source>
        <dbReference type="ARBA" id="ARBA00004651"/>
    </source>
</evidence>
<dbReference type="PROSITE" id="PS50928">
    <property type="entry name" value="ABC_TM1"/>
    <property type="match status" value="1"/>
</dbReference>
<evidence type="ECO:0000256" key="7">
    <source>
        <dbReference type="RuleBase" id="RU363032"/>
    </source>
</evidence>
<evidence type="ECO:0000256" key="3">
    <source>
        <dbReference type="ARBA" id="ARBA00022475"/>
    </source>
</evidence>
<dbReference type="Proteomes" id="UP001057702">
    <property type="component" value="Unassembled WGS sequence"/>
</dbReference>
<dbReference type="SUPFAM" id="SSF161098">
    <property type="entry name" value="MetI-like"/>
    <property type="match status" value="1"/>
</dbReference>
<feature type="transmembrane region" description="Helical" evidence="7">
    <location>
        <begin position="200"/>
        <end position="222"/>
    </location>
</feature>
<keyword evidence="2 7" id="KW-0813">Transport</keyword>
<feature type="transmembrane region" description="Helical" evidence="7">
    <location>
        <begin position="103"/>
        <end position="124"/>
    </location>
</feature>
<protein>
    <submittedName>
        <fullName evidence="9">Sugar ABC transporter permease</fullName>
    </submittedName>
</protein>
<organism evidence="9 10">
    <name type="scientific">Streptomyces humicola</name>
    <dbReference type="NCBI Taxonomy" id="2953240"/>
    <lineage>
        <taxon>Bacteria</taxon>
        <taxon>Bacillati</taxon>
        <taxon>Actinomycetota</taxon>
        <taxon>Actinomycetes</taxon>
        <taxon>Kitasatosporales</taxon>
        <taxon>Streptomycetaceae</taxon>
        <taxon>Streptomyces</taxon>
    </lineage>
</organism>
<dbReference type="Gene3D" id="1.10.3720.10">
    <property type="entry name" value="MetI-like"/>
    <property type="match status" value="1"/>
</dbReference>
<evidence type="ECO:0000313" key="9">
    <source>
        <dbReference type="EMBL" id="MCQ4084903.1"/>
    </source>
</evidence>
<dbReference type="PANTHER" id="PTHR43005">
    <property type="entry name" value="BLR7065 PROTEIN"/>
    <property type="match status" value="1"/>
</dbReference>
<dbReference type="RefSeq" id="WP_255923988.1">
    <property type="nucleotide sequence ID" value="NZ_JANFNG010000045.1"/>
</dbReference>
<comment type="caution">
    <text evidence="9">The sequence shown here is derived from an EMBL/GenBank/DDBJ whole genome shotgun (WGS) entry which is preliminary data.</text>
</comment>
<comment type="similarity">
    <text evidence="7">Belongs to the binding-protein-dependent transport system permease family.</text>
</comment>
<keyword evidence="10" id="KW-1185">Reference proteome</keyword>
<evidence type="ECO:0000259" key="8">
    <source>
        <dbReference type="PROSITE" id="PS50928"/>
    </source>
</evidence>
<keyword evidence="5 7" id="KW-1133">Transmembrane helix</keyword>
<dbReference type="InterPro" id="IPR035906">
    <property type="entry name" value="MetI-like_sf"/>
</dbReference>
<evidence type="ECO:0000313" key="10">
    <source>
        <dbReference type="Proteomes" id="UP001057702"/>
    </source>
</evidence>
<dbReference type="CDD" id="cd06261">
    <property type="entry name" value="TM_PBP2"/>
    <property type="match status" value="1"/>
</dbReference>
<gene>
    <name evidence="9" type="ORF">NGB36_31140</name>
</gene>
<feature type="transmembrane region" description="Helical" evidence="7">
    <location>
        <begin position="290"/>
        <end position="312"/>
    </location>
</feature>
<dbReference type="EMBL" id="JANFNG010000045">
    <property type="protein sequence ID" value="MCQ4084903.1"/>
    <property type="molecule type" value="Genomic_DNA"/>
</dbReference>
<feature type="domain" description="ABC transmembrane type-1" evidence="8">
    <location>
        <begin position="99"/>
        <end position="311"/>
    </location>
</feature>
<keyword evidence="4 7" id="KW-0812">Transmembrane</keyword>
<dbReference type="InterPro" id="IPR000515">
    <property type="entry name" value="MetI-like"/>
</dbReference>
<proteinExistence type="inferred from homology"/>
<dbReference type="Pfam" id="PF00528">
    <property type="entry name" value="BPD_transp_1"/>
    <property type="match status" value="1"/>
</dbReference>
<evidence type="ECO:0000256" key="6">
    <source>
        <dbReference type="ARBA" id="ARBA00023136"/>
    </source>
</evidence>